<dbReference type="InterPro" id="IPR041588">
    <property type="entry name" value="Integrase_H2C2"/>
</dbReference>
<dbReference type="Gene3D" id="3.30.420.10">
    <property type="entry name" value="Ribonuclease H-like superfamily/Ribonuclease H"/>
    <property type="match status" value="1"/>
</dbReference>
<evidence type="ECO:0000313" key="13">
    <source>
        <dbReference type="Proteomes" id="UP001165121"/>
    </source>
</evidence>
<dbReference type="GO" id="GO:0046872">
    <property type="term" value="F:metal ion binding"/>
    <property type="evidence" value="ECO:0007669"/>
    <property type="project" value="UniProtKB-KW"/>
</dbReference>
<keyword evidence="8" id="KW-0808">Transferase</keyword>
<dbReference type="Pfam" id="PF00665">
    <property type="entry name" value="rve"/>
    <property type="match status" value="1"/>
</dbReference>
<evidence type="ECO:0000256" key="6">
    <source>
        <dbReference type="ARBA" id="ARBA00022908"/>
    </source>
</evidence>
<evidence type="ECO:0000313" key="12">
    <source>
        <dbReference type="EMBL" id="GMF56187.1"/>
    </source>
</evidence>
<dbReference type="GO" id="GO:0003677">
    <property type="term" value="F:DNA binding"/>
    <property type="evidence" value="ECO:0007669"/>
    <property type="project" value="UniProtKB-KW"/>
</dbReference>
<name>A0A9W6Y8V3_9STRA</name>
<dbReference type="GO" id="GO:0006310">
    <property type="term" value="P:DNA recombination"/>
    <property type="evidence" value="ECO:0007669"/>
    <property type="project" value="UniProtKB-KW"/>
</dbReference>
<keyword evidence="8" id="KW-0548">Nucleotidyltransferase</keyword>
<evidence type="ECO:0000256" key="7">
    <source>
        <dbReference type="ARBA" id="ARBA00022918"/>
    </source>
</evidence>
<keyword evidence="1" id="KW-0645">Protease</keyword>
<accession>A0A9W6Y8V3</accession>
<dbReference type="GO" id="GO:0004190">
    <property type="term" value="F:aspartic-type endopeptidase activity"/>
    <property type="evidence" value="ECO:0007669"/>
    <property type="project" value="UniProtKB-KW"/>
</dbReference>
<dbReference type="AlphaFoldDB" id="A0A9W6Y8V3"/>
<evidence type="ECO:0000256" key="10">
    <source>
        <dbReference type="ARBA" id="ARBA00023172"/>
    </source>
</evidence>
<dbReference type="EMBL" id="BSXT01003924">
    <property type="protein sequence ID" value="GMF56187.1"/>
    <property type="molecule type" value="Genomic_DNA"/>
</dbReference>
<comment type="caution">
    <text evidence="12">The sequence shown here is derived from an EMBL/GenBank/DDBJ whole genome shotgun (WGS) entry which is preliminary data.</text>
</comment>
<dbReference type="InterPro" id="IPR016197">
    <property type="entry name" value="Chromo-like_dom_sf"/>
</dbReference>
<keyword evidence="3" id="KW-0064">Aspartyl protease</keyword>
<dbReference type="GO" id="GO:0003887">
    <property type="term" value="F:DNA-directed DNA polymerase activity"/>
    <property type="evidence" value="ECO:0007669"/>
    <property type="project" value="UniProtKB-KW"/>
</dbReference>
<evidence type="ECO:0000259" key="11">
    <source>
        <dbReference type="PROSITE" id="PS50994"/>
    </source>
</evidence>
<dbReference type="InterPro" id="IPR001584">
    <property type="entry name" value="Integrase_cat-core"/>
</dbReference>
<evidence type="ECO:0000256" key="8">
    <source>
        <dbReference type="ARBA" id="ARBA00022932"/>
    </source>
</evidence>
<evidence type="ECO:0000256" key="4">
    <source>
        <dbReference type="ARBA" id="ARBA00022801"/>
    </source>
</evidence>
<dbReference type="SUPFAM" id="SSF54160">
    <property type="entry name" value="Chromo domain-like"/>
    <property type="match status" value="1"/>
</dbReference>
<dbReference type="InterPro" id="IPR050951">
    <property type="entry name" value="Retrovirus_Pol_polyprotein"/>
</dbReference>
<proteinExistence type="predicted"/>
<feature type="domain" description="Integrase catalytic" evidence="11">
    <location>
        <begin position="188"/>
        <end position="351"/>
    </location>
</feature>
<evidence type="ECO:0000256" key="9">
    <source>
        <dbReference type="ARBA" id="ARBA00023125"/>
    </source>
</evidence>
<sequence length="563" mass="64032">MFQWVLGSSNTIADAISRSHDWNDGTALSIRLSSLLQALSNKTSAPDADEQHLHMDDQTRNIRQACRDGYKGDKFFGPILRDLQASHDNTRRLRRFTLDDGLLFFQLRPDSPRRICVPDAPGLRKTILFEEHDVPTNGHPGQAKTLLILLEKYYWKSMSQSVGSYIESCELYQRNKSVRGKAPGLLHPLKIPANRWEHISMDFLSPLPTTDEGFTAALVIVDRLTKRAHFVATHSTPTAASTAQLFCDFYQRLHGLPTSIVSDRDTKFTTALWRSIMEHQGTQLHVSTTFKPSTDGQSEVTIKFVSEYLRHFVSPHQTNWDKLLPLAEFAYNTRVHSSIGMSPFTADLGYQPRSVPDCIIPRALTTRATTFVTHQQAVITEAQDAMAAAQLHWHDAYDRNRPNLTFQAGDEVLLDTRNLDVAHMGTTGKRKLAARFIGPYRITRVNGPDTYTLDLPLGLRLHPDYHVSRLRPYIRDRDPHQVTCVQPVIVADRTEGHLVTSILRHRRRAGTLQFEVQWLDSSLKPSREPLRNLRQVVALIRQYIESLPSTRATARLRQEVSRV</sequence>
<keyword evidence="7" id="KW-0695">RNA-directed DNA polymerase</keyword>
<dbReference type="InterPro" id="IPR036397">
    <property type="entry name" value="RNaseH_sf"/>
</dbReference>
<evidence type="ECO:0000256" key="3">
    <source>
        <dbReference type="ARBA" id="ARBA00022750"/>
    </source>
</evidence>
<keyword evidence="10" id="KW-0233">DNA recombination</keyword>
<reference evidence="12" key="1">
    <citation type="submission" date="2023-04" db="EMBL/GenBank/DDBJ databases">
        <title>Phytophthora fragariaefolia NBRC 109709.</title>
        <authorList>
            <person name="Ichikawa N."/>
            <person name="Sato H."/>
            <person name="Tonouchi N."/>
        </authorList>
    </citation>
    <scope>NUCLEOTIDE SEQUENCE</scope>
    <source>
        <strain evidence="12">NBRC 109709</strain>
    </source>
</reference>
<dbReference type="GO" id="GO:0015074">
    <property type="term" value="P:DNA integration"/>
    <property type="evidence" value="ECO:0007669"/>
    <property type="project" value="UniProtKB-KW"/>
</dbReference>
<dbReference type="InterPro" id="IPR012337">
    <property type="entry name" value="RNaseH-like_sf"/>
</dbReference>
<keyword evidence="2" id="KW-0479">Metal-binding</keyword>
<organism evidence="12 13">
    <name type="scientific">Phytophthora fragariaefolia</name>
    <dbReference type="NCBI Taxonomy" id="1490495"/>
    <lineage>
        <taxon>Eukaryota</taxon>
        <taxon>Sar</taxon>
        <taxon>Stramenopiles</taxon>
        <taxon>Oomycota</taxon>
        <taxon>Peronosporomycetes</taxon>
        <taxon>Peronosporales</taxon>
        <taxon>Peronosporaceae</taxon>
        <taxon>Phytophthora</taxon>
    </lineage>
</organism>
<dbReference type="CDD" id="cd00024">
    <property type="entry name" value="CD_CSD"/>
    <property type="match status" value="1"/>
</dbReference>
<dbReference type="PANTHER" id="PTHR37984">
    <property type="entry name" value="PROTEIN CBG26694"/>
    <property type="match status" value="1"/>
</dbReference>
<dbReference type="Gene3D" id="1.10.340.70">
    <property type="match status" value="1"/>
</dbReference>
<keyword evidence="9" id="KW-0238">DNA-binding</keyword>
<protein>
    <submittedName>
        <fullName evidence="12">Unnamed protein product</fullName>
    </submittedName>
</protein>
<dbReference type="Pfam" id="PF17921">
    <property type="entry name" value="Integrase_H2C2"/>
    <property type="match status" value="1"/>
</dbReference>
<dbReference type="GO" id="GO:0006508">
    <property type="term" value="P:proteolysis"/>
    <property type="evidence" value="ECO:0007669"/>
    <property type="project" value="UniProtKB-KW"/>
</dbReference>
<keyword evidence="4" id="KW-0378">Hydrolase</keyword>
<dbReference type="PANTHER" id="PTHR37984:SF5">
    <property type="entry name" value="PROTEIN NYNRIN-LIKE"/>
    <property type="match status" value="1"/>
</dbReference>
<dbReference type="Pfam" id="PF24626">
    <property type="entry name" value="SH3_Tf2-1"/>
    <property type="match status" value="1"/>
</dbReference>
<keyword evidence="13" id="KW-1185">Reference proteome</keyword>
<dbReference type="SUPFAM" id="SSF53098">
    <property type="entry name" value="Ribonuclease H-like"/>
    <property type="match status" value="1"/>
</dbReference>
<evidence type="ECO:0000256" key="1">
    <source>
        <dbReference type="ARBA" id="ARBA00022670"/>
    </source>
</evidence>
<evidence type="ECO:0000256" key="2">
    <source>
        <dbReference type="ARBA" id="ARBA00022723"/>
    </source>
</evidence>
<dbReference type="PROSITE" id="PS50994">
    <property type="entry name" value="INTEGRASE"/>
    <property type="match status" value="1"/>
</dbReference>
<evidence type="ECO:0000256" key="5">
    <source>
        <dbReference type="ARBA" id="ARBA00022842"/>
    </source>
</evidence>
<dbReference type="Proteomes" id="UP001165121">
    <property type="component" value="Unassembled WGS sequence"/>
</dbReference>
<dbReference type="OrthoDB" id="123497at2759"/>
<dbReference type="InterPro" id="IPR056924">
    <property type="entry name" value="SH3_Tf2-1"/>
</dbReference>
<keyword evidence="8" id="KW-0239">DNA-directed DNA polymerase</keyword>
<dbReference type="GO" id="GO:0003964">
    <property type="term" value="F:RNA-directed DNA polymerase activity"/>
    <property type="evidence" value="ECO:0007669"/>
    <property type="project" value="UniProtKB-KW"/>
</dbReference>
<keyword evidence="6" id="KW-0229">DNA integration</keyword>
<keyword evidence="5" id="KW-0460">Magnesium</keyword>
<gene>
    <name evidence="12" type="ORF">Pfra01_002380400</name>
</gene>